<gene>
    <name evidence="2" type="ORF">KCG35_06640</name>
</gene>
<dbReference type="Proteomes" id="UP000690515">
    <property type="component" value="Unassembled WGS sequence"/>
</dbReference>
<proteinExistence type="predicted"/>
<organism evidence="2 3">
    <name type="scientific">Zooshikella harenae</name>
    <dbReference type="NCBI Taxonomy" id="2827238"/>
    <lineage>
        <taxon>Bacteria</taxon>
        <taxon>Pseudomonadati</taxon>
        <taxon>Pseudomonadota</taxon>
        <taxon>Gammaproteobacteria</taxon>
        <taxon>Oceanospirillales</taxon>
        <taxon>Zooshikellaceae</taxon>
        <taxon>Zooshikella</taxon>
    </lineage>
</organism>
<dbReference type="GO" id="GO:0016874">
    <property type="term" value="F:ligase activity"/>
    <property type="evidence" value="ECO:0007669"/>
    <property type="project" value="UniProtKB-KW"/>
</dbReference>
<dbReference type="EC" id="6.3.4.20" evidence="2"/>
<comment type="caution">
    <text evidence="2">The sequence shown here is derived from an EMBL/GenBank/DDBJ whole genome shotgun (WGS) entry which is preliminary data.</text>
</comment>
<keyword evidence="1" id="KW-0671">Queuosine biosynthesis</keyword>
<dbReference type="Pfam" id="PF06508">
    <property type="entry name" value="QueC"/>
    <property type="match status" value="1"/>
</dbReference>
<dbReference type="InterPro" id="IPR018317">
    <property type="entry name" value="QueC"/>
</dbReference>
<evidence type="ECO:0000313" key="3">
    <source>
        <dbReference type="Proteomes" id="UP000690515"/>
    </source>
</evidence>
<dbReference type="RefSeq" id="WP_215818897.1">
    <property type="nucleotide sequence ID" value="NZ_JAGSOY010000010.1"/>
</dbReference>
<dbReference type="Gene3D" id="3.40.50.620">
    <property type="entry name" value="HUPs"/>
    <property type="match status" value="1"/>
</dbReference>
<evidence type="ECO:0000256" key="1">
    <source>
        <dbReference type="ARBA" id="ARBA00022785"/>
    </source>
</evidence>
<dbReference type="SUPFAM" id="SSF52402">
    <property type="entry name" value="Adenine nucleotide alpha hydrolases-like"/>
    <property type="match status" value="1"/>
</dbReference>
<dbReference type="InterPro" id="IPR014729">
    <property type="entry name" value="Rossmann-like_a/b/a_fold"/>
</dbReference>
<reference evidence="2 3" key="1">
    <citation type="submission" date="2021-04" db="EMBL/GenBank/DDBJ databases">
        <authorList>
            <person name="Pira H."/>
            <person name="Risdian C."/>
            <person name="Wink J."/>
        </authorList>
    </citation>
    <scope>NUCLEOTIDE SEQUENCE [LARGE SCALE GENOMIC DNA]</scope>
    <source>
        <strain evidence="2 3">WH53</strain>
    </source>
</reference>
<keyword evidence="3" id="KW-1185">Reference proteome</keyword>
<evidence type="ECO:0000313" key="2">
    <source>
        <dbReference type="EMBL" id="MBU2710730.1"/>
    </source>
</evidence>
<sequence length="243" mass="28372">MAIYHVLWTGGWDSTFRLLDLLINKAAPVVPYYILNTDRTSTGIELSTMTRIKRAIQHKWPDSAKRLSPTVFRAANDVESVDTLIESYDDILKSQYIGPQYEWLAKFAHQLNLHDLELSIHKDDKAHDVLLPYVVKQADEHGPYWVVNPQLKNTPEYQLFHYFRFPLFELTKLEMAQQAESSGFSDILEMTWFCHEPLTNQQPCGTCNPCRYTIEEGLSRRIPWRGKLRYWGKRVLTPLLSKI</sequence>
<accession>A0ABS5ZBU7</accession>
<protein>
    <submittedName>
        <fullName evidence="2">7-cyano-7-deazaguanine synthase</fullName>
        <ecNumber evidence="2">6.3.4.20</ecNumber>
    </submittedName>
</protein>
<name>A0ABS5ZBU7_9GAMM</name>
<keyword evidence="2" id="KW-0436">Ligase</keyword>
<dbReference type="EMBL" id="JAGSOY010000010">
    <property type="protein sequence ID" value="MBU2710730.1"/>
    <property type="molecule type" value="Genomic_DNA"/>
</dbReference>